<dbReference type="InterPro" id="IPR053148">
    <property type="entry name" value="PD-DEXK-like_domain"/>
</dbReference>
<dbReference type="Pfam" id="PF06250">
    <property type="entry name" value="YhcG_C"/>
    <property type="match status" value="1"/>
</dbReference>
<feature type="domain" description="YhcG PDDEXK nuclease" evidence="1">
    <location>
        <begin position="205"/>
        <end position="358"/>
    </location>
</feature>
<feature type="domain" description="YhcG N-terminal" evidence="2">
    <location>
        <begin position="14"/>
        <end position="180"/>
    </location>
</feature>
<sequence>MKKVDSIELYDGIRLLVLSARQTVARGVNLLQVHTNYEIGRRIVEHEQGGADRAEYGKEVIKELAERLTSDFGNGFSKSNLEYMRRFYLAYPGREVQIAQTLSGRFGGPDKKLPSSIAQTVSGQSTSPGAQVPFTLSWSHYVFLLGLKDQERGFYEIEAAEQGWTLRDLKRQFNAGLFERLALSRDKKAIHDLAHQGQDVSRPQDILKEPYVLEFLGLEGSATYSESDLEAAIVEHVQHFLLELGKGFLFEARQKRFTFDEEHFFIDLVFYNRLLKCYVLIDLKIGKLTHQDLGQMQMYVNYFDRFVKNDQENSTVGIVLCKKKNTALVEITLPKDANIHAREYQLYLPSKEELQQKLEEWIEEQATNEGAE</sequence>
<accession>A0AAU7D5T8</accession>
<evidence type="ECO:0000259" key="2">
    <source>
        <dbReference type="Pfam" id="PF17761"/>
    </source>
</evidence>
<organism evidence="3">
    <name type="scientific">Edaphobacter paludis</name>
    <dbReference type="NCBI Taxonomy" id="3035702"/>
    <lineage>
        <taxon>Bacteria</taxon>
        <taxon>Pseudomonadati</taxon>
        <taxon>Acidobacteriota</taxon>
        <taxon>Terriglobia</taxon>
        <taxon>Terriglobales</taxon>
        <taxon>Acidobacteriaceae</taxon>
        <taxon>Edaphobacter</taxon>
    </lineage>
</organism>
<dbReference type="Gene3D" id="3.40.1350.10">
    <property type="match status" value="1"/>
</dbReference>
<name>A0AAU7D5T8_9BACT</name>
<evidence type="ECO:0000313" key="3">
    <source>
        <dbReference type="EMBL" id="XBH12455.1"/>
    </source>
</evidence>
<dbReference type="EMBL" id="CP121195">
    <property type="protein sequence ID" value="XBH12455.1"/>
    <property type="molecule type" value="Genomic_DNA"/>
</dbReference>
<dbReference type="Pfam" id="PF17761">
    <property type="entry name" value="DUF1016_N"/>
    <property type="match status" value="1"/>
</dbReference>
<proteinExistence type="predicted"/>
<dbReference type="AlphaFoldDB" id="A0AAU7D5T8"/>
<dbReference type="RefSeq" id="WP_348269477.1">
    <property type="nucleotide sequence ID" value="NZ_CP121195.1"/>
</dbReference>
<gene>
    <name evidence="3" type="ORF">P8936_12220</name>
</gene>
<dbReference type="PANTHER" id="PTHR30547">
    <property type="entry name" value="UNCHARACTERIZED PROTEIN YHCG-RELATED"/>
    <property type="match status" value="1"/>
</dbReference>
<dbReference type="PANTHER" id="PTHR30547:SF5">
    <property type="entry name" value="NUCLEASE YHCG-RELATED"/>
    <property type="match status" value="1"/>
</dbReference>
<protein>
    <submittedName>
        <fullName evidence="3">PDDEXK nuclease domain-containing protein</fullName>
    </submittedName>
</protein>
<dbReference type="InterPro" id="IPR011856">
    <property type="entry name" value="tRNA_endonuc-like_dom_sf"/>
</dbReference>
<evidence type="ECO:0000259" key="1">
    <source>
        <dbReference type="Pfam" id="PF06250"/>
    </source>
</evidence>
<reference evidence="3" key="1">
    <citation type="submission" date="2023-03" db="EMBL/GenBank/DDBJ databases">
        <title>Edaphobacter sp.</title>
        <authorList>
            <person name="Huber K.J."/>
            <person name="Papendorf J."/>
            <person name="Pilke C."/>
            <person name="Bunk B."/>
            <person name="Sproeer C."/>
            <person name="Pester M."/>
        </authorList>
    </citation>
    <scope>NUCLEOTIDE SEQUENCE</scope>
    <source>
        <strain evidence="3">DSM 109920</strain>
    </source>
</reference>
<dbReference type="InterPro" id="IPR009362">
    <property type="entry name" value="YhcG_C"/>
</dbReference>
<dbReference type="GO" id="GO:0003676">
    <property type="term" value="F:nucleic acid binding"/>
    <property type="evidence" value="ECO:0007669"/>
    <property type="project" value="InterPro"/>
</dbReference>
<dbReference type="InterPro" id="IPR041527">
    <property type="entry name" value="YhcG_N"/>
</dbReference>